<dbReference type="SUPFAM" id="SSF56300">
    <property type="entry name" value="Metallo-dependent phosphatases"/>
    <property type="match status" value="2"/>
</dbReference>
<evidence type="ECO:0000313" key="6">
    <source>
        <dbReference type="EMBL" id="KKM63045.1"/>
    </source>
</evidence>
<name>A0A0F9LFQ7_9ZZZZ</name>
<keyword evidence="1" id="KW-0479">Metal-binding</keyword>
<comment type="similarity">
    <text evidence="4">Belongs to the cyclic nucleotide phosphodiesterase class-III family.</text>
</comment>
<dbReference type="InterPro" id="IPR004843">
    <property type="entry name" value="Calcineurin-like_PHP"/>
</dbReference>
<dbReference type="AlphaFoldDB" id="A0A0F9LFQ7"/>
<evidence type="ECO:0000256" key="1">
    <source>
        <dbReference type="ARBA" id="ARBA00022723"/>
    </source>
</evidence>
<evidence type="ECO:0000256" key="3">
    <source>
        <dbReference type="ARBA" id="ARBA00023004"/>
    </source>
</evidence>
<dbReference type="PANTHER" id="PTHR42988">
    <property type="entry name" value="PHOSPHOHYDROLASE"/>
    <property type="match status" value="1"/>
</dbReference>
<dbReference type="GO" id="GO:0046872">
    <property type="term" value="F:metal ion binding"/>
    <property type="evidence" value="ECO:0007669"/>
    <property type="project" value="UniProtKB-KW"/>
</dbReference>
<proteinExistence type="inferred from homology"/>
<dbReference type="GO" id="GO:0016787">
    <property type="term" value="F:hydrolase activity"/>
    <property type="evidence" value="ECO:0007669"/>
    <property type="project" value="UniProtKB-KW"/>
</dbReference>
<keyword evidence="2" id="KW-0378">Hydrolase</keyword>
<accession>A0A0F9LFQ7</accession>
<feature type="domain" description="Calcineurin-like phosphoesterase" evidence="5">
    <location>
        <begin position="21"/>
        <end position="209"/>
    </location>
</feature>
<dbReference type="PANTHER" id="PTHR42988:SF2">
    <property type="entry name" value="CYCLIC NUCLEOTIDE PHOSPHODIESTERASE CBUA0032-RELATED"/>
    <property type="match status" value="1"/>
</dbReference>
<evidence type="ECO:0000256" key="2">
    <source>
        <dbReference type="ARBA" id="ARBA00022801"/>
    </source>
</evidence>
<dbReference type="Gene3D" id="3.60.21.10">
    <property type="match status" value="2"/>
</dbReference>
<protein>
    <recommendedName>
        <fullName evidence="5">Calcineurin-like phosphoesterase domain-containing protein</fullName>
    </recommendedName>
</protein>
<dbReference type="InterPro" id="IPR029052">
    <property type="entry name" value="Metallo-depent_PP-like"/>
</dbReference>
<sequence>MITEQSFKLYENINRKHSKKRIVIISDTHIAPSWDSFNQKAFDLGVKKINAIKDVTLYLHLGDLTHGGTLLGYEHTLEQFKKFKPKLGAEIMFLIGNHDALNVGYLLFEEMIGKRHYDYEDEELYVMGIDSTKPDLPGGVIHQNVIEAVRKKLEKPKRQNKFKVVCFHHQLIPIPNTGKERSAIDDSGNMLKMLIDAKADLVLNGHRHISNLYTISSSEKDLYIFNSGTFCCNKTRYRELFTYNIIDIEGRKINFKVIPIFEPNYIKEINREVNYYVPAGFKKNKKPICKFIQISNSFISEHSENKTMNLDRAVDVINKIENVDLVIHAGNVTRNSYKKEFIIAKDKLDNLIHPYIVVPGYTDSKPSAWNHWERYIGPLNPLYESDNLYFQGINSTTPDSKAGFIGRKRLQKFIEKVLSLSHQKIVGVCCFHNLIPTPLSVWRTELNDSGDVLSQFARSQIDLVLNSTPSISFNIKIENTIFSNGGNLEGTHFDEAIVEINIYKNGVMILFEHNLKTREKKVIGSYYSTIFK</sequence>
<gene>
    <name evidence="6" type="ORF">LCGC14_1515500</name>
</gene>
<evidence type="ECO:0000256" key="4">
    <source>
        <dbReference type="ARBA" id="ARBA00025742"/>
    </source>
</evidence>
<reference evidence="6" key="1">
    <citation type="journal article" date="2015" name="Nature">
        <title>Complex archaea that bridge the gap between prokaryotes and eukaryotes.</title>
        <authorList>
            <person name="Spang A."/>
            <person name="Saw J.H."/>
            <person name="Jorgensen S.L."/>
            <person name="Zaremba-Niedzwiedzka K."/>
            <person name="Martijn J."/>
            <person name="Lind A.E."/>
            <person name="van Eijk R."/>
            <person name="Schleper C."/>
            <person name="Guy L."/>
            <person name="Ettema T.J."/>
        </authorList>
    </citation>
    <scope>NUCLEOTIDE SEQUENCE</scope>
</reference>
<evidence type="ECO:0000259" key="5">
    <source>
        <dbReference type="Pfam" id="PF00149"/>
    </source>
</evidence>
<dbReference type="Pfam" id="PF00149">
    <property type="entry name" value="Metallophos"/>
    <property type="match status" value="1"/>
</dbReference>
<organism evidence="6">
    <name type="scientific">marine sediment metagenome</name>
    <dbReference type="NCBI Taxonomy" id="412755"/>
    <lineage>
        <taxon>unclassified sequences</taxon>
        <taxon>metagenomes</taxon>
        <taxon>ecological metagenomes</taxon>
    </lineage>
</organism>
<keyword evidence="3" id="KW-0408">Iron</keyword>
<comment type="caution">
    <text evidence="6">The sequence shown here is derived from an EMBL/GenBank/DDBJ whole genome shotgun (WGS) entry which is preliminary data.</text>
</comment>
<dbReference type="EMBL" id="LAZR01011172">
    <property type="protein sequence ID" value="KKM63045.1"/>
    <property type="molecule type" value="Genomic_DNA"/>
</dbReference>
<dbReference type="InterPro" id="IPR050884">
    <property type="entry name" value="CNP_phosphodiesterase-III"/>
</dbReference>